<feature type="transmembrane region" description="Helical" evidence="1">
    <location>
        <begin position="102"/>
        <end position="122"/>
    </location>
</feature>
<dbReference type="EMBL" id="CP016279">
    <property type="protein sequence ID" value="ANP52081.1"/>
    <property type="molecule type" value="Genomic_DNA"/>
</dbReference>
<dbReference type="OrthoDB" id="419058at2"/>
<keyword evidence="1" id="KW-0812">Transmembrane</keyword>
<name>A0A1B1AZY5_9ACTN</name>
<evidence type="ECO:0000313" key="2">
    <source>
        <dbReference type="EMBL" id="ANP52081.1"/>
    </source>
</evidence>
<keyword evidence="1" id="KW-0472">Membrane</keyword>
<sequence>MGVVGEPHPSYAPFGRHPLLTTSVIVLLAAGAAYWTLAIFLFPSPFTACASCGLVAVLTGGLAFLGLRNTPRAIGTASAQPSTHAVRRHFGRSLLRGLRTGLLAGLALGFVFGIADTAALSVRTILRQDLPHGTLHRLADGTRYVITPDGWLHGLRPNGDRYVRTPNPVDGAVAQFPDGRRQPFDAPSADYARRFCQRWVHTLTECTPFHGHIEFHLRLRLLRFFDPRRTQTIHDHLEARLPNGAYTESYGAGLPDREAEWLTTLPPLALLGRTLGLSLTIGLALGLVSGLTAGLHTWLVSPADTARAVSPLASLRTDRATVITRGITLMTSAILVLSLYSVSAYQPEERTAASDYLPISLAAWLLVSPFAIFLSAWGWFLTTQLWLCTAGRLPWRLMAFLEEAHQRGVLRQTGAAYEFRHARLQEQLATPTTHAQPPSA</sequence>
<evidence type="ECO:0000313" key="4">
    <source>
        <dbReference type="Proteomes" id="UP000092659"/>
    </source>
</evidence>
<gene>
    <name evidence="2" type="ORF">AVL59_23175</name>
    <name evidence="3" type="ORF">J2Z21_009761</name>
</gene>
<dbReference type="Proteomes" id="UP000092659">
    <property type="component" value="Chromosome"/>
</dbReference>
<reference evidence="3 5" key="2">
    <citation type="submission" date="2021-03" db="EMBL/GenBank/DDBJ databases">
        <title>Genomic Encyclopedia of Type Strains, Phase IV (KMG-IV): sequencing the most valuable type-strain genomes for metagenomic binning, comparative biology and taxonomic classification.</title>
        <authorList>
            <person name="Goeker M."/>
        </authorList>
    </citation>
    <scope>NUCLEOTIDE SEQUENCE [LARGE SCALE GENOMIC DNA]</scope>
    <source>
        <strain evidence="3 5">DSM 40499</strain>
    </source>
</reference>
<accession>A0A1B1AZY5</accession>
<feature type="transmembrane region" description="Helical" evidence="1">
    <location>
        <begin position="320"/>
        <end position="340"/>
    </location>
</feature>
<dbReference type="AlphaFoldDB" id="A0A1B1AZY5"/>
<feature type="transmembrane region" description="Helical" evidence="1">
    <location>
        <begin position="275"/>
        <end position="300"/>
    </location>
</feature>
<keyword evidence="5" id="KW-1185">Reference proteome</keyword>
<evidence type="ECO:0000256" key="1">
    <source>
        <dbReference type="SAM" id="Phobius"/>
    </source>
</evidence>
<dbReference type="STRING" id="68214.AVL59_23175"/>
<feature type="transmembrane region" description="Helical" evidence="1">
    <location>
        <begin position="361"/>
        <end position="380"/>
    </location>
</feature>
<keyword evidence="1" id="KW-1133">Transmembrane helix</keyword>
<protein>
    <submittedName>
        <fullName evidence="2">Uncharacterized protein</fullName>
    </submittedName>
</protein>
<proteinExistence type="predicted"/>
<evidence type="ECO:0000313" key="5">
    <source>
        <dbReference type="Proteomes" id="UP001519309"/>
    </source>
</evidence>
<feature type="transmembrane region" description="Helical" evidence="1">
    <location>
        <begin position="20"/>
        <end position="41"/>
    </location>
</feature>
<feature type="transmembrane region" description="Helical" evidence="1">
    <location>
        <begin position="48"/>
        <end position="67"/>
    </location>
</feature>
<reference evidence="2 4" key="1">
    <citation type="submission" date="2016-06" db="EMBL/GenBank/DDBJ databases">
        <title>Complete genome sequence of Streptomyces griseochromogenes ATCC 14511, the Blasticidin S producer.</title>
        <authorList>
            <person name="Wu L."/>
        </authorList>
    </citation>
    <scope>NUCLEOTIDE SEQUENCE [LARGE SCALE GENOMIC DNA]</scope>
    <source>
        <strain evidence="2 4">ATCC 14511</strain>
    </source>
</reference>
<dbReference type="Proteomes" id="UP001519309">
    <property type="component" value="Unassembled WGS sequence"/>
</dbReference>
<dbReference type="KEGG" id="sgs:AVL59_23175"/>
<dbReference type="EMBL" id="JAGGLP010000061">
    <property type="protein sequence ID" value="MBP2056742.1"/>
    <property type="molecule type" value="Genomic_DNA"/>
</dbReference>
<dbReference type="RefSeq" id="WP_067307600.1">
    <property type="nucleotide sequence ID" value="NZ_CP016279.1"/>
</dbReference>
<organism evidence="2 4">
    <name type="scientific">Streptomyces griseochromogenes</name>
    <dbReference type="NCBI Taxonomy" id="68214"/>
    <lineage>
        <taxon>Bacteria</taxon>
        <taxon>Bacillati</taxon>
        <taxon>Actinomycetota</taxon>
        <taxon>Actinomycetes</taxon>
        <taxon>Kitasatosporales</taxon>
        <taxon>Streptomycetaceae</taxon>
        <taxon>Streptomyces</taxon>
    </lineage>
</organism>
<evidence type="ECO:0000313" key="3">
    <source>
        <dbReference type="EMBL" id="MBP2056742.1"/>
    </source>
</evidence>